<protein>
    <submittedName>
        <fullName evidence="3">Nucleic-acid-binding protein</fullName>
    </submittedName>
</protein>
<organism evidence="3">
    <name type="scientific">Schizaphis graminum</name>
    <name type="common">Green bug aphid</name>
    <dbReference type="NCBI Taxonomy" id="13262"/>
    <lineage>
        <taxon>Eukaryota</taxon>
        <taxon>Metazoa</taxon>
        <taxon>Ecdysozoa</taxon>
        <taxon>Arthropoda</taxon>
        <taxon>Hexapoda</taxon>
        <taxon>Insecta</taxon>
        <taxon>Pterygota</taxon>
        <taxon>Neoptera</taxon>
        <taxon>Paraneoptera</taxon>
        <taxon>Hemiptera</taxon>
        <taxon>Sternorrhyncha</taxon>
        <taxon>Aphidomorpha</taxon>
        <taxon>Aphidoidea</taxon>
        <taxon>Aphididae</taxon>
        <taxon>Aphidini</taxon>
        <taxon>Schizaphis</taxon>
    </lineage>
</organism>
<dbReference type="InterPro" id="IPR013783">
    <property type="entry name" value="Ig-like_fold"/>
</dbReference>
<reference evidence="3" key="1">
    <citation type="submission" date="2018-04" db="EMBL/GenBank/DDBJ databases">
        <title>Transcriptome of Schizaphis graminum biotype I.</title>
        <authorList>
            <person name="Scully E.D."/>
            <person name="Geib S.M."/>
            <person name="Palmer N.A."/>
            <person name="Koch K."/>
            <person name="Bradshaw J."/>
            <person name="Heng-Moss T."/>
            <person name="Sarath G."/>
        </authorList>
    </citation>
    <scope>NUCLEOTIDE SEQUENCE</scope>
</reference>
<evidence type="ECO:0000259" key="2">
    <source>
        <dbReference type="PROSITE" id="PS50835"/>
    </source>
</evidence>
<dbReference type="EMBL" id="GGMR01010150">
    <property type="protein sequence ID" value="MBY22769.1"/>
    <property type="molecule type" value="Transcribed_RNA"/>
</dbReference>
<name>A0A2S2NZX5_SCHGA</name>
<evidence type="ECO:0000313" key="3">
    <source>
        <dbReference type="EMBL" id="MBY22769.1"/>
    </source>
</evidence>
<dbReference type="PANTHER" id="PTHR23279:SF6">
    <property type="entry name" value="DEFECTIVE PROBOSCIS EXTENSION RESPONSE 7, ISOFORM F"/>
    <property type="match status" value="1"/>
</dbReference>
<dbReference type="SMART" id="SM00596">
    <property type="entry name" value="PRE_C2HC"/>
    <property type="match status" value="1"/>
</dbReference>
<dbReference type="Pfam" id="PF13927">
    <property type="entry name" value="Ig_3"/>
    <property type="match status" value="1"/>
</dbReference>
<dbReference type="Pfam" id="PF07530">
    <property type="entry name" value="PRE_C2HC"/>
    <property type="match status" value="1"/>
</dbReference>
<feature type="region of interest" description="Disordered" evidence="1">
    <location>
        <begin position="1"/>
        <end position="24"/>
    </location>
</feature>
<dbReference type="InterPro" id="IPR006579">
    <property type="entry name" value="Pre_C2HC_dom"/>
</dbReference>
<dbReference type="FunFam" id="2.60.40.10:FF:000533">
    <property type="entry name" value="Uncharacterized protein, isoform A"/>
    <property type="match status" value="1"/>
</dbReference>
<dbReference type="InterPro" id="IPR003599">
    <property type="entry name" value="Ig_sub"/>
</dbReference>
<dbReference type="PANTHER" id="PTHR23279">
    <property type="entry name" value="DEFECTIVE PROBOSCIS EXTENSION RESPONSE DPR -RELATED"/>
    <property type="match status" value="1"/>
</dbReference>
<dbReference type="InterPro" id="IPR003598">
    <property type="entry name" value="Ig_sub2"/>
</dbReference>
<dbReference type="GO" id="GO:0032589">
    <property type="term" value="C:neuron projection membrane"/>
    <property type="evidence" value="ECO:0007669"/>
    <property type="project" value="TreeGrafter"/>
</dbReference>
<dbReference type="GO" id="GO:0050808">
    <property type="term" value="P:synapse organization"/>
    <property type="evidence" value="ECO:0007669"/>
    <property type="project" value="TreeGrafter"/>
</dbReference>
<dbReference type="AlphaFoldDB" id="A0A2S2NZX5"/>
<dbReference type="SMART" id="SM00409">
    <property type="entry name" value="IG"/>
    <property type="match status" value="2"/>
</dbReference>
<dbReference type="Gene3D" id="2.60.40.10">
    <property type="entry name" value="Immunoglobulins"/>
    <property type="match status" value="2"/>
</dbReference>
<sequence length="613" mass="68830">MSRPPNSPSKQKNKNNIITQSTHLNAINDLENVIEKMDDDSTNWTKVQSSKDGKRYHSSSSDQNSPRTPVNKNKKFFFSANRFEVLSQNDQETMLPTTDTNIKKPVASLNVEPKIALPPPIFLRLLHVTFTDLCTKLIEIIGVDNFHCKALADRLKIMTTNPDSYRTLVRFLRDEKAEFHTYQLKEDKPTRVVIRNLHPTTTPELIKSELEQRLFEVRQVSAVLHKVNKNPLPLFFVDLEPTSQSNDIFQLTSLLHTKIKVEEPYKTKTISQCTNCQVYGHTKSYCGYPARCVRCGGHHLSADCPNNRDVPPKCALCSGDHPSNYKGCTIYKDLQRRKNPKSNRNVRLKLNYNCYHFQRGLNLDLRAWIVSSDQHRHSSTSSVAGCSISGEGVEIFDGWCICIVKVSWMRKRDLHILTSSIHTYTGDGRFSVVHPENSEQWDLKVEFVQKRDAGIYECQVNTEPKINLAVQLNVEGTAQANIHGPPEVFVKKGSTISLTCSVNVHSTPPSSVVWLHGTKVVDFDSPRGRGGISLETEKTESGTTSRLLVTKAGLSDTGNYTCQPSNANTATVFVHVLNGEHPAAMQHGEHGAGSKLAAWSWTLTMAAFALSYR</sequence>
<dbReference type="SMART" id="SM00408">
    <property type="entry name" value="IGc2"/>
    <property type="match status" value="1"/>
</dbReference>
<feature type="domain" description="Ig-like" evidence="2">
    <location>
        <begin position="464"/>
        <end position="573"/>
    </location>
</feature>
<proteinExistence type="predicted"/>
<dbReference type="SUPFAM" id="SSF48726">
    <property type="entry name" value="Immunoglobulin"/>
    <property type="match status" value="2"/>
</dbReference>
<feature type="region of interest" description="Disordered" evidence="1">
    <location>
        <begin position="41"/>
        <end position="72"/>
    </location>
</feature>
<dbReference type="InterPro" id="IPR037448">
    <property type="entry name" value="Zig-8"/>
</dbReference>
<accession>A0A2S2NZX5</accession>
<dbReference type="InterPro" id="IPR007110">
    <property type="entry name" value="Ig-like_dom"/>
</dbReference>
<gene>
    <name evidence="3" type="ORF">g.87254</name>
</gene>
<feature type="compositionally biased region" description="Low complexity" evidence="1">
    <location>
        <begin position="1"/>
        <end position="16"/>
    </location>
</feature>
<dbReference type="PROSITE" id="PS50835">
    <property type="entry name" value="IG_LIKE"/>
    <property type="match status" value="2"/>
</dbReference>
<feature type="compositionally biased region" description="Polar residues" evidence="1">
    <location>
        <begin position="58"/>
        <end position="71"/>
    </location>
</feature>
<dbReference type="InterPro" id="IPR036179">
    <property type="entry name" value="Ig-like_dom_sf"/>
</dbReference>
<feature type="domain" description="Ig-like" evidence="2">
    <location>
        <begin position="386"/>
        <end position="461"/>
    </location>
</feature>
<evidence type="ECO:0000256" key="1">
    <source>
        <dbReference type="SAM" id="MobiDB-lite"/>
    </source>
</evidence>